<gene>
    <name evidence="2" type="ORF">GUJ93_ZPchr0013g34329</name>
</gene>
<dbReference type="PANTHER" id="PTHR23024:SF442">
    <property type="entry name" value="OS07G0162400 PROTEIN"/>
    <property type="match status" value="1"/>
</dbReference>
<evidence type="ECO:0000259" key="1">
    <source>
        <dbReference type="Pfam" id="PF07859"/>
    </source>
</evidence>
<dbReference type="PANTHER" id="PTHR23024">
    <property type="entry name" value="ARYLACETAMIDE DEACETYLASE"/>
    <property type="match status" value="1"/>
</dbReference>
<keyword evidence="3" id="KW-1185">Reference proteome</keyword>
<sequence length="267" mass="29021">MAPPQETEPYVVEDCRGAMQLMSDGTVRRSGEPALHVNVPEDDGRGAVEWRDVTYAGEHDLNVRLYRPRHLGAANDARLPVVVYFHGGGFCIGSGRWPNFHAWCLRLAAELPAVVLSFYYRLAPEHRLPAAQEDGATAMAWLRDHAAHDPWLADAADFSRVFVAGDSADGNIAHHMAVRFGKSGLGPQIRLRGHVLLMPAMAGEARTRAELECLSDAFLTTEMSEKYTRLILPEGATKDYSVLNPAGPEAAGLEAVAMAPVLVVAAE</sequence>
<dbReference type="OrthoDB" id="408631at2759"/>
<dbReference type="Pfam" id="PF07859">
    <property type="entry name" value="Abhydrolase_3"/>
    <property type="match status" value="1"/>
</dbReference>
<dbReference type="InterPro" id="IPR050466">
    <property type="entry name" value="Carboxylest/Gibb_receptor"/>
</dbReference>
<feature type="domain" description="Alpha/beta hydrolase fold-3" evidence="1">
    <location>
        <begin position="82"/>
        <end position="267"/>
    </location>
</feature>
<reference evidence="2" key="2">
    <citation type="submission" date="2021-02" db="EMBL/GenBank/DDBJ databases">
        <authorList>
            <person name="Kimball J.A."/>
            <person name="Haas M.W."/>
            <person name="Macchietto M."/>
            <person name="Kono T."/>
            <person name="Duquette J."/>
            <person name="Shao M."/>
        </authorList>
    </citation>
    <scope>NUCLEOTIDE SEQUENCE</scope>
    <source>
        <tissue evidence="2">Fresh leaf tissue</tissue>
    </source>
</reference>
<comment type="caution">
    <text evidence="2">The sequence shown here is derived from an EMBL/GenBank/DDBJ whole genome shotgun (WGS) entry which is preliminary data.</text>
</comment>
<dbReference type="Proteomes" id="UP000729402">
    <property type="component" value="Unassembled WGS sequence"/>
</dbReference>
<evidence type="ECO:0000313" key="3">
    <source>
        <dbReference type="Proteomes" id="UP000729402"/>
    </source>
</evidence>
<name>A0A8J5X2X0_ZIZPA</name>
<dbReference type="InterPro" id="IPR013094">
    <property type="entry name" value="AB_hydrolase_3"/>
</dbReference>
<organism evidence="2 3">
    <name type="scientific">Zizania palustris</name>
    <name type="common">Northern wild rice</name>
    <dbReference type="NCBI Taxonomy" id="103762"/>
    <lineage>
        <taxon>Eukaryota</taxon>
        <taxon>Viridiplantae</taxon>
        <taxon>Streptophyta</taxon>
        <taxon>Embryophyta</taxon>
        <taxon>Tracheophyta</taxon>
        <taxon>Spermatophyta</taxon>
        <taxon>Magnoliopsida</taxon>
        <taxon>Liliopsida</taxon>
        <taxon>Poales</taxon>
        <taxon>Poaceae</taxon>
        <taxon>BOP clade</taxon>
        <taxon>Oryzoideae</taxon>
        <taxon>Oryzeae</taxon>
        <taxon>Zizaniinae</taxon>
        <taxon>Zizania</taxon>
    </lineage>
</organism>
<dbReference type="EMBL" id="JAAALK010000079">
    <property type="protein sequence ID" value="KAG8100659.1"/>
    <property type="molecule type" value="Genomic_DNA"/>
</dbReference>
<dbReference type="GO" id="GO:0016787">
    <property type="term" value="F:hydrolase activity"/>
    <property type="evidence" value="ECO:0007669"/>
    <property type="project" value="InterPro"/>
</dbReference>
<proteinExistence type="predicted"/>
<protein>
    <recommendedName>
        <fullName evidence="1">Alpha/beta hydrolase fold-3 domain-containing protein</fullName>
    </recommendedName>
</protein>
<evidence type="ECO:0000313" key="2">
    <source>
        <dbReference type="EMBL" id="KAG8100659.1"/>
    </source>
</evidence>
<reference evidence="2" key="1">
    <citation type="journal article" date="2021" name="bioRxiv">
        <title>Whole Genome Assembly and Annotation of Northern Wild Rice, Zizania palustris L., Supports a Whole Genome Duplication in the Zizania Genus.</title>
        <authorList>
            <person name="Haas M."/>
            <person name="Kono T."/>
            <person name="Macchietto M."/>
            <person name="Millas R."/>
            <person name="McGilp L."/>
            <person name="Shao M."/>
            <person name="Duquette J."/>
            <person name="Hirsch C.N."/>
            <person name="Kimball J."/>
        </authorList>
    </citation>
    <scope>NUCLEOTIDE SEQUENCE</scope>
    <source>
        <tissue evidence="2">Fresh leaf tissue</tissue>
    </source>
</reference>
<dbReference type="AlphaFoldDB" id="A0A8J5X2X0"/>
<accession>A0A8J5X2X0</accession>